<gene>
    <name evidence="2" type="ORF">ACJEBI_11850</name>
</gene>
<feature type="transmembrane region" description="Helical" evidence="1">
    <location>
        <begin position="21"/>
        <end position="47"/>
    </location>
</feature>
<keyword evidence="1" id="KW-0812">Transmembrane</keyword>
<keyword evidence="1" id="KW-0472">Membrane</keyword>
<keyword evidence="1" id="KW-1133">Transmembrane helix</keyword>
<feature type="transmembrane region" description="Helical" evidence="1">
    <location>
        <begin position="67"/>
        <end position="89"/>
    </location>
</feature>
<proteinExistence type="predicted"/>
<feature type="transmembrane region" description="Helical" evidence="1">
    <location>
        <begin position="156"/>
        <end position="178"/>
    </location>
</feature>
<protein>
    <recommendedName>
        <fullName evidence="4">ABC transporter permease</fullName>
    </recommendedName>
</protein>
<name>A0ABW8RHU4_9BACI</name>
<evidence type="ECO:0000313" key="2">
    <source>
        <dbReference type="EMBL" id="MFK9092172.1"/>
    </source>
</evidence>
<feature type="transmembrane region" description="Helical" evidence="1">
    <location>
        <begin position="109"/>
        <end position="136"/>
    </location>
</feature>
<evidence type="ECO:0000256" key="1">
    <source>
        <dbReference type="SAM" id="Phobius"/>
    </source>
</evidence>
<evidence type="ECO:0000313" key="3">
    <source>
        <dbReference type="Proteomes" id="UP001623041"/>
    </source>
</evidence>
<feature type="transmembrane region" description="Helical" evidence="1">
    <location>
        <begin position="190"/>
        <end position="215"/>
    </location>
</feature>
<feature type="transmembrane region" description="Helical" evidence="1">
    <location>
        <begin position="221"/>
        <end position="242"/>
    </location>
</feature>
<evidence type="ECO:0008006" key="4">
    <source>
        <dbReference type="Google" id="ProtNLM"/>
    </source>
</evidence>
<organism evidence="2 3">
    <name type="scientific">Bacillus salipaludis</name>
    <dbReference type="NCBI Taxonomy" id="2547811"/>
    <lineage>
        <taxon>Bacteria</taxon>
        <taxon>Bacillati</taxon>
        <taxon>Bacillota</taxon>
        <taxon>Bacilli</taxon>
        <taxon>Bacillales</taxon>
        <taxon>Bacillaceae</taxon>
        <taxon>Bacillus</taxon>
    </lineage>
</organism>
<comment type="caution">
    <text evidence="2">The sequence shown here is derived from an EMBL/GenBank/DDBJ whole genome shotgun (WGS) entry which is preliminary data.</text>
</comment>
<accession>A0ABW8RHU4</accession>
<keyword evidence="3" id="KW-1185">Reference proteome</keyword>
<reference evidence="2 3" key="1">
    <citation type="submission" date="2024-11" db="EMBL/GenBank/DDBJ databases">
        <authorList>
            <person name="Lucas J.A."/>
        </authorList>
    </citation>
    <scope>NUCLEOTIDE SEQUENCE [LARGE SCALE GENOMIC DNA]</scope>
    <source>
        <strain evidence="2 3">Z 5.4</strain>
    </source>
</reference>
<sequence length="250" mass="27345">MMSLTKVSLTDVVKKQYVYKLKAYSQVFMSLIFLQLLAIFFSLNGVGGMFSSGGSIEVQVKYFSADYVAAFTMLWGFITAILITTKAYLNDDFLFVTNRVSSNLSNVVFLLTASGIGGITAMLSSYLLKAIVYYFISDLSLKSTTVLDAPLEMLMGIFSTILYVFLFCALGYLVGMLVQISKAFTVLLPAAFFGGLILDGLNGKSGVIAYVFAFFFTESSLVLFMVKIIVTAVLVFSGAIVLSNRMEVRA</sequence>
<dbReference type="Proteomes" id="UP001623041">
    <property type="component" value="Unassembled WGS sequence"/>
</dbReference>
<dbReference type="EMBL" id="JBJHQH010000007">
    <property type="protein sequence ID" value="MFK9092172.1"/>
    <property type="molecule type" value="Genomic_DNA"/>
</dbReference>